<evidence type="ECO:0000313" key="2">
    <source>
        <dbReference type="Proteomes" id="UP001062846"/>
    </source>
</evidence>
<gene>
    <name evidence="1" type="ORF">RHMOL_Rhmol09G0000300</name>
</gene>
<reference evidence="1" key="1">
    <citation type="submission" date="2022-02" db="EMBL/GenBank/DDBJ databases">
        <title>Plant Genome Project.</title>
        <authorList>
            <person name="Zhang R.-G."/>
        </authorList>
    </citation>
    <scope>NUCLEOTIDE SEQUENCE</scope>
    <source>
        <strain evidence="1">AT1</strain>
    </source>
</reference>
<proteinExistence type="predicted"/>
<comment type="caution">
    <text evidence="1">The sequence shown here is derived from an EMBL/GenBank/DDBJ whole genome shotgun (WGS) entry which is preliminary data.</text>
</comment>
<name>A0ACC0M7U4_RHOML</name>
<dbReference type="EMBL" id="CM046396">
    <property type="protein sequence ID" value="KAI8537108.1"/>
    <property type="molecule type" value="Genomic_DNA"/>
</dbReference>
<sequence length="93" mass="10605">MLRMSERPRKDHVLEGIFFDKDSIMSQPLVVYEQCLPNDNADNTYDGGKWCKTTDMVDRSKSTIYDEDPEHEGIALGELTAMLPVHNTQQSSI</sequence>
<keyword evidence="2" id="KW-1185">Reference proteome</keyword>
<accession>A0ACC0M7U4</accession>
<dbReference type="Proteomes" id="UP001062846">
    <property type="component" value="Chromosome 9"/>
</dbReference>
<organism evidence="1 2">
    <name type="scientific">Rhododendron molle</name>
    <name type="common">Chinese azalea</name>
    <name type="synonym">Azalea mollis</name>
    <dbReference type="NCBI Taxonomy" id="49168"/>
    <lineage>
        <taxon>Eukaryota</taxon>
        <taxon>Viridiplantae</taxon>
        <taxon>Streptophyta</taxon>
        <taxon>Embryophyta</taxon>
        <taxon>Tracheophyta</taxon>
        <taxon>Spermatophyta</taxon>
        <taxon>Magnoliopsida</taxon>
        <taxon>eudicotyledons</taxon>
        <taxon>Gunneridae</taxon>
        <taxon>Pentapetalae</taxon>
        <taxon>asterids</taxon>
        <taxon>Ericales</taxon>
        <taxon>Ericaceae</taxon>
        <taxon>Ericoideae</taxon>
        <taxon>Rhodoreae</taxon>
        <taxon>Rhododendron</taxon>
    </lineage>
</organism>
<protein>
    <submittedName>
        <fullName evidence="1">Uncharacterized protein</fullName>
    </submittedName>
</protein>
<evidence type="ECO:0000313" key="1">
    <source>
        <dbReference type="EMBL" id="KAI8537108.1"/>
    </source>
</evidence>